<organism evidence="6 7">
    <name type="scientific">Providencia alcalifaciens</name>
    <dbReference type="NCBI Taxonomy" id="126385"/>
    <lineage>
        <taxon>Bacteria</taxon>
        <taxon>Pseudomonadati</taxon>
        <taxon>Pseudomonadota</taxon>
        <taxon>Gammaproteobacteria</taxon>
        <taxon>Enterobacterales</taxon>
        <taxon>Morganellaceae</taxon>
        <taxon>Providencia</taxon>
    </lineage>
</organism>
<accession>A0A4R3NGA7</accession>
<evidence type="ECO:0000256" key="2">
    <source>
        <dbReference type="ARBA" id="ARBA00006671"/>
    </source>
</evidence>
<dbReference type="Gene3D" id="2.60.40.1090">
    <property type="entry name" value="Fimbrial-type adhesion domain"/>
    <property type="match status" value="1"/>
</dbReference>
<evidence type="ECO:0000256" key="4">
    <source>
        <dbReference type="ARBA" id="ARBA00023263"/>
    </source>
</evidence>
<evidence type="ECO:0000256" key="3">
    <source>
        <dbReference type="ARBA" id="ARBA00022729"/>
    </source>
</evidence>
<dbReference type="OrthoDB" id="6455225at2"/>
<comment type="caution">
    <text evidence="6">The sequence shown here is derived from an EMBL/GenBank/DDBJ whole genome shotgun (WGS) entry which is preliminary data.</text>
</comment>
<evidence type="ECO:0000313" key="6">
    <source>
        <dbReference type="EMBL" id="TCT31553.1"/>
    </source>
</evidence>
<comment type="subcellular location">
    <subcellularLocation>
        <location evidence="1">Fimbrium</location>
    </subcellularLocation>
</comment>
<dbReference type="PANTHER" id="PTHR33420">
    <property type="entry name" value="FIMBRIAL SUBUNIT ELFA-RELATED"/>
    <property type="match status" value="1"/>
</dbReference>
<evidence type="ECO:0000313" key="7">
    <source>
        <dbReference type="Proteomes" id="UP000295055"/>
    </source>
</evidence>
<dbReference type="PANTHER" id="PTHR33420:SF3">
    <property type="entry name" value="FIMBRIAL SUBUNIT ELFA"/>
    <property type="match status" value="1"/>
</dbReference>
<dbReference type="AlphaFoldDB" id="A0A4R3NGA7"/>
<dbReference type="InterPro" id="IPR000259">
    <property type="entry name" value="Adhesion_dom_fimbrial"/>
</dbReference>
<evidence type="ECO:0000259" key="5">
    <source>
        <dbReference type="Pfam" id="PF00419"/>
    </source>
</evidence>
<name>A0A4R3NGA7_9GAMM</name>
<dbReference type="EMBL" id="SMAS01000007">
    <property type="protein sequence ID" value="TCT31553.1"/>
    <property type="molecule type" value="Genomic_DNA"/>
</dbReference>
<dbReference type="InterPro" id="IPR050263">
    <property type="entry name" value="Bact_Fimbrial_Adh_Pro"/>
</dbReference>
<reference evidence="6 7" key="1">
    <citation type="submission" date="2019-03" db="EMBL/GenBank/DDBJ databases">
        <title>Genomic analyses of the natural microbiome of Caenorhabditis elegans.</title>
        <authorList>
            <person name="Samuel B."/>
        </authorList>
    </citation>
    <scope>NUCLEOTIDE SEQUENCE [LARGE SCALE GENOMIC DNA]</scope>
    <source>
        <strain evidence="6 7">JUb102</strain>
    </source>
</reference>
<keyword evidence="4" id="KW-0281">Fimbrium</keyword>
<evidence type="ECO:0000256" key="1">
    <source>
        <dbReference type="ARBA" id="ARBA00004561"/>
    </source>
</evidence>
<dbReference type="InterPro" id="IPR008966">
    <property type="entry name" value="Adhesion_dom_sf"/>
</dbReference>
<dbReference type="Pfam" id="PF00419">
    <property type="entry name" value="Fimbrial"/>
    <property type="match status" value="1"/>
</dbReference>
<dbReference type="SUPFAM" id="SSF49401">
    <property type="entry name" value="Bacterial adhesins"/>
    <property type="match status" value="1"/>
</dbReference>
<proteinExistence type="inferred from homology"/>
<gene>
    <name evidence="6" type="ORF">EC835_10781</name>
</gene>
<dbReference type="Proteomes" id="UP000295055">
    <property type="component" value="Unassembled WGS sequence"/>
</dbReference>
<protein>
    <submittedName>
        <fullName evidence="6">Type 1 fimbria pilin</fullName>
    </submittedName>
</protein>
<dbReference type="GO" id="GO:0009289">
    <property type="term" value="C:pilus"/>
    <property type="evidence" value="ECO:0007669"/>
    <property type="project" value="UniProtKB-SubCell"/>
</dbReference>
<comment type="similarity">
    <text evidence="2">Belongs to the fimbrial protein family.</text>
</comment>
<feature type="domain" description="Fimbrial-type adhesion" evidence="5">
    <location>
        <begin position="42"/>
        <end position="191"/>
    </location>
</feature>
<dbReference type="RefSeq" id="WP_132496705.1">
    <property type="nucleotide sequence ID" value="NZ_SMAS01000007.1"/>
</dbReference>
<dbReference type="GO" id="GO:0043709">
    <property type="term" value="P:cell adhesion involved in single-species biofilm formation"/>
    <property type="evidence" value="ECO:0007669"/>
    <property type="project" value="TreeGrafter"/>
</dbReference>
<dbReference type="InterPro" id="IPR036937">
    <property type="entry name" value="Adhesion_dom_fimbrial_sf"/>
</dbReference>
<sequence>MSKYQYVFSYIPKILMGLICGYSINVHAGEVGSRHQGSTELVGRVVSTPCSIVMKNRYQTVDFSSLTLTMLSTQAQRNQKIQPFEIELRDCGSPYSSLDSKTWLIRFEGQHVENMNIFSLRGASQGLGISVLDKSMNMLIPSHSYPLLNNELQKDKLGNSLLLNYFLRLELTGKPIQAGSYKGLIRFFIDYK</sequence>
<keyword evidence="3" id="KW-0732">Signal</keyword>